<dbReference type="SMART" id="SM00342">
    <property type="entry name" value="HTH_ARAC"/>
    <property type="match status" value="1"/>
</dbReference>
<gene>
    <name evidence="5" type="ORF">VRS74_03000</name>
</gene>
<feature type="domain" description="HTH araC/xylS-type" evidence="4">
    <location>
        <begin position="188"/>
        <end position="288"/>
    </location>
</feature>
<dbReference type="Gene3D" id="1.10.10.60">
    <property type="entry name" value="Homeodomain-like"/>
    <property type="match status" value="1"/>
</dbReference>
<dbReference type="Pfam" id="PF12833">
    <property type="entry name" value="HTH_18"/>
    <property type="match status" value="1"/>
</dbReference>
<reference evidence="5 6" key="1">
    <citation type="submission" date="2024-01" db="EMBL/GenBank/DDBJ databases">
        <title>The genome sequence of Erythrobacteraceae sp. strain 1XM1-14.</title>
        <authorList>
            <person name="Liu Y."/>
        </authorList>
    </citation>
    <scope>NUCLEOTIDE SEQUENCE [LARGE SCALE GENOMIC DNA]</scope>
    <source>
        <strain evidence="5 6">1XM1-14</strain>
    </source>
</reference>
<dbReference type="InterPro" id="IPR050204">
    <property type="entry name" value="AraC_XylS_family_regulators"/>
</dbReference>
<comment type="caution">
    <text evidence="5">The sequence shown here is derived from an EMBL/GenBank/DDBJ whole genome shotgun (WGS) entry which is preliminary data.</text>
</comment>
<dbReference type="Proteomes" id="UP001343492">
    <property type="component" value="Unassembled WGS sequence"/>
</dbReference>
<organism evidence="5 6">
    <name type="scientific">Altererythrobacter litoralis</name>
    <dbReference type="NCBI Taxonomy" id="3113904"/>
    <lineage>
        <taxon>Bacteria</taxon>
        <taxon>Pseudomonadati</taxon>
        <taxon>Pseudomonadota</taxon>
        <taxon>Alphaproteobacteria</taxon>
        <taxon>Sphingomonadales</taxon>
        <taxon>Erythrobacteraceae</taxon>
        <taxon>Altererythrobacter</taxon>
    </lineage>
</organism>
<dbReference type="PANTHER" id="PTHR46796:SF13">
    <property type="entry name" value="HTH-TYPE TRANSCRIPTIONAL ACTIVATOR RHAS"/>
    <property type="match status" value="1"/>
</dbReference>
<evidence type="ECO:0000313" key="5">
    <source>
        <dbReference type="EMBL" id="MEE1876653.1"/>
    </source>
</evidence>
<evidence type="ECO:0000256" key="1">
    <source>
        <dbReference type="ARBA" id="ARBA00023015"/>
    </source>
</evidence>
<sequence>MGREGNRLTTSLGLRSLLGHTAAGEPLSLNRAPCEELSPWVARVYAVQVEAEPDHIIHCGLCADTPVLRVLLDGDWTAETRDGFGRYRSCAMFFGPQTRKMPVTVRGSFAAVGVALKPGAVAALKGPKVADMLDRAILYDHIYGDQEWGTSEKLIEWFDPSSPPQRWLRVAEILVGDLVERTGGAHPDPIVEAFDKAAFANPNMNIGDFADEHGIERRSFERMIKRAYGQTPKRVLRRARVLDIAANLRGVADDAEAEELALRYYDQSHMIREFVEFFGMTPRQFVNTPQPIMTKTLEARQARRLEVLGRHDPAERYPWRRGD</sequence>
<evidence type="ECO:0000259" key="4">
    <source>
        <dbReference type="PROSITE" id="PS01124"/>
    </source>
</evidence>
<dbReference type="Pfam" id="PF20240">
    <property type="entry name" value="DUF6597"/>
    <property type="match status" value="1"/>
</dbReference>
<proteinExistence type="predicted"/>
<protein>
    <submittedName>
        <fullName evidence="5">Helix-turn-helix domain-containing protein</fullName>
    </submittedName>
</protein>
<dbReference type="EMBL" id="JAZDQV010000002">
    <property type="protein sequence ID" value="MEE1876653.1"/>
    <property type="molecule type" value="Genomic_DNA"/>
</dbReference>
<dbReference type="InterPro" id="IPR046532">
    <property type="entry name" value="DUF6597"/>
</dbReference>
<keyword evidence="1" id="KW-0805">Transcription regulation</keyword>
<keyword evidence="3" id="KW-0804">Transcription</keyword>
<dbReference type="RefSeq" id="WP_354143759.1">
    <property type="nucleotide sequence ID" value="NZ_JAZDQV010000002.1"/>
</dbReference>
<evidence type="ECO:0000256" key="3">
    <source>
        <dbReference type="ARBA" id="ARBA00023163"/>
    </source>
</evidence>
<dbReference type="InterPro" id="IPR018060">
    <property type="entry name" value="HTH_AraC"/>
</dbReference>
<keyword evidence="2" id="KW-0238">DNA-binding</keyword>
<accession>A0ABU7GCT5</accession>
<name>A0ABU7GCT5_9SPHN</name>
<evidence type="ECO:0000313" key="6">
    <source>
        <dbReference type="Proteomes" id="UP001343492"/>
    </source>
</evidence>
<dbReference type="PROSITE" id="PS01124">
    <property type="entry name" value="HTH_ARAC_FAMILY_2"/>
    <property type="match status" value="1"/>
</dbReference>
<evidence type="ECO:0000256" key="2">
    <source>
        <dbReference type="ARBA" id="ARBA00023125"/>
    </source>
</evidence>
<dbReference type="PANTHER" id="PTHR46796">
    <property type="entry name" value="HTH-TYPE TRANSCRIPTIONAL ACTIVATOR RHAS-RELATED"/>
    <property type="match status" value="1"/>
</dbReference>
<keyword evidence="6" id="KW-1185">Reference proteome</keyword>